<evidence type="ECO:0000313" key="4">
    <source>
        <dbReference type="Proteomes" id="UP001175271"/>
    </source>
</evidence>
<reference evidence="3" key="1">
    <citation type="submission" date="2023-06" db="EMBL/GenBank/DDBJ databases">
        <title>Genomic analysis of the entomopathogenic nematode Steinernema hermaphroditum.</title>
        <authorList>
            <person name="Schwarz E.M."/>
            <person name="Heppert J.K."/>
            <person name="Baniya A."/>
            <person name="Schwartz H.T."/>
            <person name="Tan C.-H."/>
            <person name="Antoshechkin I."/>
            <person name="Sternberg P.W."/>
            <person name="Goodrich-Blair H."/>
            <person name="Dillman A.R."/>
        </authorList>
    </citation>
    <scope>NUCLEOTIDE SEQUENCE</scope>
    <source>
        <strain evidence="3">PS9179</strain>
        <tissue evidence="3">Whole animal</tissue>
    </source>
</reference>
<dbReference type="GO" id="GO:0006629">
    <property type="term" value="P:lipid metabolic process"/>
    <property type="evidence" value="ECO:0007669"/>
    <property type="project" value="InterPro"/>
</dbReference>
<accession>A0AA39HS06</accession>
<keyword evidence="4" id="KW-1185">Reference proteome</keyword>
<comment type="caution">
    <text evidence="3">The sequence shown here is derived from an EMBL/GenBank/DDBJ whole genome shotgun (WGS) entry which is preliminary data.</text>
</comment>
<feature type="domain" description="Fungal lipase-type" evidence="2">
    <location>
        <begin position="97"/>
        <end position="230"/>
    </location>
</feature>
<dbReference type="AlphaFoldDB" id="A0AA39HS06"/>
<dbReference type="CDD" id="cd00519">
    <property type="entry name" value="Lipase_3"/>
    <property type="match status" value="1"/>
</dbReference>
<dbReference type="PANTHER" id="PTHR45908:SF5">
    <property type="entry name" value="FUNGAL LIPASE-LIKE DOMAIN-CONTAINING PROTEIN"/>
    <property type="match status" value="1"/>
</dbReference>
<name>A0AA39HS06_9BILA</name>
<dbReference type="PANTHER" id="PTHR45908">
    <property type="entry name" value="PROTEIN CBG11750-RELATED"/>
    <property type="match status" value="1"/>
</dbReference>
<dbReference type="Proteomes" id="UP001175271">
    <property type="component" value="Unassembled WGS sequence"/>
</dbReference>
<dbReference type="Pfam" id="PF01764">
    <property type="entry name" value="Lipase_3"/>
    <property type="match status" value="1"/>
</dbReference>
<dbReference type="SUPFAM" id="SSF53474">
    <property type="entry name" value="alpha/beta-Hydrolases"/>
    <property type="match status" value="1"/>
</dbReference>
<evidence type="ECO:0000259" key="2">
    <source>
        <dbReference type="Pfam" id="PF01764"/>
    </source>
</evidence>
<organism evidence="3 4">
    <name type="scientific">Steinernema hermaphroditum</name>
    <dbReference type="NCBI Taxonomy" id="289476"/>
    <lineage>
        <taxon>Eukaryota</taxon>
        <taxon>Metazoa</taxon>
        <taxon>Ecdysozoa</taxon>
        <taxon>Nematoda</taxon>
        <taxon>Chromadorea</taxon>
        <taxon>Rhabditida</taxon>
        <taxon>Tylenchina</taxon>
        <taxon>Panagrolaimomorpha</taxon>
        <taxon>Strongyloidoidea</taxon>
        <taxon>Steinernematidae</taxon>
        <taxon>Steinernema</taxon>
    </lineage>
</organism>
<sequence length="367" mass="41578">MHLESAMRVGLRFLAFCLLIVGGEPLVRKTRYDESLARKLLNLAAGAYAVSPQGCINRTFPAEYRYREYTSSNLLCDAYDNNCAFYTLVSDVRKEIIVVFRGTKTKSQLFVEGLESEDQVQFYGLGKVNKYFFRALNTMWSNVDRALTDPHLKDYPVTFTGHSLGGALASIAAIRSVVDGRRTSDKVKLVTFGQPRVGNVDFAMKHDELVPYSFRVVHRLDIVPHLPACKKVKDRTNQRDDSKPCNPNSKKKAYHHGTEIWYPYGMGANAQYYECLGEPKNEDFDCSDSLSFEFAKYDTYISDHRHYFDHKVPSFGKLGCDPNNPLEETMDIDAPVAPTSSATTEQPHVLKRFASKVRNAARFFGLQ</sequence>
<gene>
    <name evidence="3" type="ORF">QR680_005427</name>
</gene>
<evidence type="ECO:0000313" key="3">
    <source>
        <dbReference type="EMBL" id="KAK0411007.1"/>
    </source>
</evidence>
<dbReference type="Gene3D" id="3.40.50.1820">
    <property type="entry name" value="alpha/beta hydrolase"/>
    <property type="match status" value="1"/>
</dbReference>
<proteinExistence type="predicted"/>
<feature type="chain" id="PRO_5041251799" description="Fungal lipase-type domain-containing protein" evidence="1">
    <location>
        <begin position="26"/>
        <end position="367"/>
    </location>
</feature>
<protein>
    <recommendedName>
        <fullName evidence="2">Fungal lipase-type domain-containing protein</fullName>
    </recommendedName>
</protein>
<evidence type="ECO:0000256" key="1">
    <source>
        <dbReference type="SAM" id="SignalP"/>
    </source>
</evidence>
<keyword evidence="1" id="KW-0732">Signal</keyword>
<feature type="signal peptide" evidence="1">
    <location>
        <begin position="1"/>
        <end position="25"/>
    </location>
</feature>
<dbReference type="InterPro" id="IPR002921">
    <property type="entry name" value="Fungal_lipase-type"/>
</dbReference>
<dbReference type="EMBL" id="JAUCMV010000003">
    <property type="protein sequence ID" value="KAK0411007.1"/>
    <property type="molecule type" value="Genomic_DNA"/>
</dbReference>
<dbReference type="InterPro" id="IPR029058">
    <property type="entry name" value="AB_hydrolase_fold"/>
</dbReference>